<reference evidence="1 2" key="1">
    <citation type="submission" date="2018-05" db="EMBL/GenBank/DDBJ databases">
        <title>Marinilabilia rubrum sp. nov., isolated from saltern sediment.</title>
        <authorList>
            <person name="Zhang R."/>
        </authorList>
    </citation>
    <scope>NUCLEOTIDE SEQUENCE [LARGE SCALE GENOMIC DNA]</scope>
    <source>
        <strain evidence="1 2">WTE16</strain>
    </source>
</reference>
<comment type="caution">
    <text evidence="1">The sequence shown here is derived from an EMBL/GenBank/DDBJ whole genome shotgun (WGS) entry which is preliminary data.</text>
</comment>
<keyword evidence="2" id="KW-1185">Reference proteome</keyword>
<gene>
    <name evidence="1" type="ORF">DDZ16_09310</name>
</gene>
<protein>
    <submittedName>
        <fullName evidence="1">Uncharacterized protein</fullName>
    </submittedName>
</protein>
<sequence>MESLRIDIINPKAKRLIKDLADMELIKIRKEKTKSEFSELLEKLRSQSENAPSLDEITKEVESVRASRYEK</sequence>
<dbReference type="EMBL" id="QEWP01000006">
    <property type="protein sequence ID" value="PWD99634.1"/>
    <property type="molecule type" value="Genomic_DNA"/>
</dbReference>
<name>A0A2U2B9B3_9BACT</name>
<dbReference type="AlphaFoldDB" id="A0A2U2B9B3"/>
<evidence type="ECO:0000313" key="1">
    <source>
        <dbReference type="EMBL" id="PWD99634.1"/>
    </source>
</evidence>
<dbReference type="RefSeq" id="WP_109264174.1">
    <property type="nucleotide sequence ID" value="NZ_QEWP01000006.1"/>
</dbReference>
<dbReference type="Proteomes" id="UP000244956">
    <property type="component" value="Unassembled WGS sequence"/>
</dbReference>
<evidence type="ECO:0000313" key="2">
    <source>
        <dbReference type="Proteomes" id="UP000244956"/>
    </source>
</evidence>
<proteinExistence type="predicted"/>
<accession>A0A2U2B9B3</accession>
<dbReference type="OrthoDB" id="964950at2"/>
<organism evidence="1 2">
    <name type="scientific">Marinilabilia rubra</name>
    <dbReference type="NCBI Taxonomy" id="2162893"/>
    <lineage>
        <taxon>Bacteria</taxon>
        <taxon>Pseudomonadati</taxon>
        <taxon>Bacteroidota</taxon>
        <taxon>Bacteroidia</taxon>
        <taxon>Marinilabiliales</taxon>
        <taxon>Marinilabiliaceae</taxon>
        <taxon>Marinilabilia</taxon>
    </lineage>
</organism>